<dbReference type="CDD" id="cd06661">
    <property type="entry name" value="GGCT_like"/>
    <property type="match status" value="1"/>
</dbReference>
<gene>
    <name evidence="3" type="ORF">BBN53_03420</name>
    <name evidence="4" type="ORF">ERS370011_01055</name>
</gene>
<organism evidence="4 5">
    <name type="scientific">Bordetella pseudohinzii</name>
    <dbReference type="NCBI Taxonomy" id="1331258"/>
    <lineage>
        <taxon>Bacteria</taxon>
        <taxon>Pseudomonadati</taxon>
        <taxon>Pseudomonadota</taxon>
        <taxon>Betaproteobacteria</taxon>
        <taxon>Burkholderiales</taxon>
        <taxon>Alcaligenaceae</taxon>
        <taxon>Bordetella</taxon>
    </lineage>
</organism>
<dbReference type="Pfam" id="PF04752">
    <property type="entry name" value="ChaC"/>
    <property type="match status" value="1"/>
</dbReference>
<keyword evidence="6" id="KW-1185">Reference proteome</keyword>
<dbReference type="Proteomes" id="UP000053096">
    <property type="component" value="Unassembled WGS sequence"/>
</dbReference>
<protein>
    <recommendedName>
        <fullName evidence="1">glutathione-specific gamma-glutamylcyclotransferase</fullName>
        <ecNumber evidence="1">4.3.2.7</ecNumber>
    </recommendedName>
</protein>
<dbReference type="InterPro" id="IPR036568">
    <property type="entry name" value="GGCT-like_sf"/>
</dbReference>
<dbReference type="Gene3D" id="3.10.490.10">
    <property type="entry name" value="Gamma-glutamyl cyclotransferase-like"/>
    <property type="match status" value="1"/>
</dbReference>
<dbReference type="RefSeq" id="WP_043215259.1">
    <property type="nucleotide sequence ID" value="NZ_CAJGUP010000150.1"/>
</dbReference>
<dbReference type="Proteomes" id="UP000092950">
    <property type="component" value="Chromosome"/>
</dbReference>
<evidence type="ECO:0000313" key="5">
    <source>
        <dbReference type="Proteomes" id="UP000053096"/>
    </source>
</evidence>
<evidence type="ECO:0000313" key="4">
    <source>
        <dbReference type="EMBL" id="CUI54121.1"/>
    </source>
</evidence>
<evidence type="ECO:0000313" key="6">
    <source>
        <dbReference type="Proteomes" id="UP000092950"/>
    </source>
</evidence>
<dbReference type="PANTHER" id="PTHR12192:SF2">
    <property type="entry name" value="GLUTATHIONE-SPECIFIC GAMMA-GLUTAMYLCYCLOTRANSFERASE 2"/>
    <property type="match status" value="1"/>
</dbReference>
<reference evidence="3 6" key="2">
    <citation type="submission" date="2016-07" db="EMBL/GenBank/DDBJ databases">
        <title>Complete genome sequences of Bordetella pseudohinzii.</title>
        <authorList>
            <person name="Spilker T."/>
            <person name="Darrah R."/>
            <person name="LiPuma J.J."/>
        </authorList>
    </citation>
    <scope>NUCLEOTIDE SEQUENCE [LARGE SCALE GENOMIC DNA]</scope>
    <source>
        <strain evidence="3 6">HI4681</strain>
    </source>
</reference>
<dbReference type="PANTHER" id="PTHR12192">
    <property type="entry name" value="CATION TRANSPORT PROTEIN CHAC-RELATED"/>
    <property type="match status" value="1"/>
</dbReference>
<dbReference type="EC" id="4.3.2.7" evidence="1"/>
<dbReference type="InterPro" id="IPR006840">
    <property type="entry name" value="ChaC"/>
</dbReference>
<reference evidence="4 5" key="1">
    <citation type="submission" date="2015-09" db="EMBL/GenBank/DDBJ databases">
        <authorList>
            <person name="Jackson K.R."/>
            <person name="Lunt B.L."/>
            <person name="Fisher J.N.B."/>
            <person name="Gardner A.V."/>
            <person name="Bailey M.E."/>
            <person name="Deus L.M."/>
            <person name="Earl A.S."/>
            <person name="Gibby P.D."/>
            <person name="Hartmann K.A."/>
            <person name="Liu J.E."/>
            <person name="Manci A.M."/>
            <person name="Nielsen D.A."/>
            <person name="Solomon M.B."/>
            <person name="Breakwell D.P."/>
            <person name="Burnett S.H."/>
            <person name="Grose J.H."/>
        </authorList>
    </citation>
    <scope>NUCLEOTIDE SEQUENCE [LARGE SCALE GENOMIC DNA]</scope>
    <source>
        <strain evidence="4 5">2789STDY5608636</strain>
    </source>
</reference>
<dbReference type="EMBL" id="CP016440">
    <property type="protein sequence ID" value="ANY15024.1"/>
    <property type="molecule type" value="Genomic_DNA"/>
</dbReference>
<dbReference type="AlphaFoldDB" id="A0A0J6BWC4"/>
<accession>A0A0J6BWC4</accession>
<sequence>MTFSSSATRAEPASVDDLLLGWNGSEDLWVFAYGSLIWRPNFNWMERRLATVRGYHRSLCLWSHDHRGSPDLPGLVFGLDRGGCCRGVAYRIAASEVVPTFRMLWAREMLRGAYVPRWLSCETDENAVRGLVFLLNRRCEDYARGLSEDRLLDSVRRAVGQSGPCLDYVVQTEQALRASGIDDGRLGALVRRLAQAAG</sequence>
<proteinExistence type="predicted"/>
<dbReference type="EMBL" id="CYTV01000002">
    <property type="protein sequence ID" value="CUI54121.1"/>
    <property type="molecule type" value="Genomic_DNA"/>
</dbReference>
<dbReference type="InterPro" id="IPR013024">
    <property type="entry name" value="GGCT-like"/>
</dbReference>
<keyword evidence="2" id="KW-0456">Lyase</keyword>
<evidence type="ECO:0000256" key="2">
    <source>
        <dbReference type="ARBA" id="ARBA00023239"/>
    </source>
</evidence>
<accession>A0A0M7DJ11</accession>
<dbReference type="KEGG" id="bpdz:BBN53_03420"/>
<name>A0A0J6BWC4_9BORD</name>
<dbReference type="GO" id="GO:0061928">
    <property type="term" value="F:glutathione specific gamma-glutamylcyclotransferase activity"/>
    <property type="evidence" value="ECO:0007669"/>
    <property type="project" value="UniProtKB-EC"/>
</dbReference>
<dbReference type="OrthoDB" id="9795692at2"/>
<evidence type="ECO:0000313" key="3">
    <source>
        <dbReference type="EMBL" id="ANY15024.1"/>
    </source>
</evidence>
<evidence type="ECO:0000256" key="1">
    <source>
        <dbReference type="ARBA" id="ARBA00012344"/>
    </source>
</evidence>
<dbReference type="GO" id="GO:0006751">
    <property type="term" value="P:glutathione catabolic process"/>
    <property type="evidence" value="ECO:0007669"/>
    <property type="project" value="InterPro"/>
</dbReference>
<dbReference type="SUPFAM" id="SSF110857">
    <property type="entry name" value="Gamma-glutamyl cyclotransferase-like"/>
    <property type="match status" value="1"/>
</dbReference>
<dbReference type="GO" id="GO:0005737">
    <property type="term" value="C:cytoplasm"/>
    <property type="evidence" value="ECO:0007669"/>
    <property type="project" value="TreeGrafter"/>
</dbReference>